<dbReference type="Pfam" id="PF00130">
    <property type="entry name" value="C1_1"/>
    <property type="match status" value="1"/>
</dbReference>
<evidence type="ECO:0000259" key="3">
    <source>
        <dbReference type="PROSITE" id="PS50081"/>
    </source>
</evidence>
<dbReference type="PRINTS" id="PR00008">
    <property type="entry name" value="DAGPEDOMAIN"/>
</dbReference>
<protein>
    <submittedName>
        <fullName evidence="4">Phorbol esters/diacylglycerol binding domain protein</fullName>
    </submittedName>
</protein>
<dbReference type="SMART" id="SM00109">
    <property type="entry name" value="C1"/>
    <property type="match status" value="1"/>
</dbReference>
<keyword evidence="2" id="KW-0862">Zinc</keyword>
<name>A0A0C2CBC4_9BILA</name>
<dbReference type="InterPro" id="IPR046349">
    <property type="entry name" value="C1-like_sf"/>
</dbReference>
<dbReference type="GO" id="GO:0004674">
    <property type="term" value="F:protein serine/threonine kinase activity"/>
    <property type="evidence" value="ECO:0007669"/>
    <property type="project" value="UniProtKB-KW"/>
</dbReference>
<keyword evidence="1" id="KW-0479">Metal-binding</keyword>
<dbReference type="OrthoDB" id="242257at2759"/>
<evidence type="ECO:0000256" key="1">
    <source>
        <dbReference type="ARBA" id="ARBA00022723"/>
    </source>
</evidence>
<feature type="domain" description="Phorbol-ester/DAG-type" evidence="3">
    <location>
        <begin position="72"/>
        <end position="122"/>
    </location>
</feature>
<gene>
    <name evidence="4" type="ORF">ANCDUO_16254</name>
</gene>
<dbReference type="SUPFAM" id="SSF57889">
    <property type="entry name" value="Cysteine-rich domain"/>
    <property type="match status" value="1"/>
</dbReference>
<dbReference type="PROSITE" id="PS00479">
    <property type="entry name" value="ZF_DAG_PE_1"/>
    <property type="match status" value="1"/>
</dbReference>
<dbReference type="GO" id="GO:0005829">
    <property type="term" value="C:cytosol"/>
    <property type="evidence" value="ECO:0007669"/>
    <property type="project" value="TreeGrafter"/>
</dbReference>
<sequence>MSAQTSMDDNDHVGNNGSSCGDITAMNACDFPHIVSGNNLLFLFWFPKRDGSMTAEGHNVDANLLGIGRDHGHYFSKKTFGKPTYCHHCCDKIWGMLTQGYACEVCNFVCHEKCLKTVVSYCSGVALQLIKVRFFWIWMKRSVVRSSGIYLDSQLESY</sequence>
<dbReference type="GO" id="GO:0007200">
    <property type="term" value="P:phospholipase C-activating G protein-coupled receptor signaling pathway"/>
    <property type="evidence" value="ECO:0007669"/>
    <property type="project" value="TreeGrafter"/>
</dbReference>
<evidence type="ECO:0000256" key="2">
    <source>
        <dbReference type="ARBA" id="ARBA00022833"/>
    </source>
</evidence>
<keyword evidence="5" id="KW-1185">Reference proteome</keyword>
<dbReference type="GO" id="GO:0016020">
    <property type="term" value="C:membrane"/>
    <property type="evidence" value="ECO:0007669"/>
    <property type="project" value="UniProtKB-SubCell"/>
</dbReference>
<proteinExistence type="predicted"/>
<accession>A0A0C2CBC4</accession>
<dbReference type="PANTHER" id="PTHR22968">
    <property type="entry name" value="PROTEIN KINASE C, MU"/>
    <property type="match status" value="1"/>
</dbReference>
<dbReference type="AlphaFoldDB" id="A0A0C2CBC4"/>
<dbReference type="Proteomes" id="UP000054047">
    <property type="component" value="Unassembled WGS sequence"/>
</dbReference>
<dbReference type="CDD" id="cd20803">
    <property type="entry name" value="C1_DGKtheta_typeV_rpt1"/>
    <property type="match status" value="1"/>
</dbReference>
<dbReference type="GO" id="GO:0008270">
    <property type="term" value="F:zinc ion binding"/>
    <property type="evidence" value="ECO:0007669"/>
    <property type="project" value="UniProtKB-KW"/>
</dbReference>
<organism evidence="4 5">
    <name type="scientific">Ancylostoma duodenale</name>
    <dbReference type="NCBI Taxonomy" id="51022"/>
    <lineage>
        <taxon>Eukaryota</taxon>
        <taxon>Metazoa</taxon>
        <taxon>Ecdysozoa</taxon>
        <taxon>Nematoda</taxon>
        <taxon>Chromadorea</taxon>
        <taxon>Rhabditida</taxon>
        <taxon>Rhabditina</taxon>
        <taxon>Rhabditomorpha</taxon>
        <taxon>Strongyloidea</taxon>
        <taxon>Ancylostomatidae</taxon>
        <taxon>Ancylostomatinae</taxon>
        <taxon>Ancylostoma</taxon>
    </lineage>
</organism>
<dbReference type="InterPro" id="IPR020454">
    <property type="entry name" value="DAG/PE-bd"/>
</dbReference>
<reference evidence="4 5" key="1">
    <citation type="submission" date="2013-12" db="EMBL/GenBank/DDBJ databases">
        <title>Draft genome of the parsitic nematode Ancylostoma duodenale.</title>
        <authorList>
            <person name="Mitreva M."/>
        </authorList>
    </citation>
    <scope>NUCLEOTIDE SEQUENCE [LARGE SCALE GENOMIC DNA]</scope>
    <source>
        <strain evidence="4 5">Zhejiang</strain>
    </source>
</reference>
<dbReference type="InterPro" id="IPR002219">
    <property type="entry name" value="PKC_DAG/PE"/>
</dbReference>
<dbReference type="PANTHER" id="PTHR22968:SF14">
    <property type="entry name" value="PROTEIN KINASE C"/>
    <property type="match status" value="1"/>
</dbReference>
<dbReference type="EMBL" id="KN740800">
    <property type="protein sequence ID" value="KIH53613.1"/>
    <property type="molecule type" value="Genomic_DNA"/>
</dbReference>
<dbReference type="PROSITE" id="PS50081">
    <property type="entry name" value="ZF_DAG_PE_2"/>
    <property type="match status" value="1"/>
</dbReference>
<evidence type="ECO:0000313" key="5">
    <source>
        <dbReference type="Proteomes" id="UP000054047"/>
    </source>
</evidence>
<dbReference type="GO" id="GO:0035556">
    <property type="term" value="P:intracellular signal transduction"/>
    <property type="evidence" value="ECO:0007669"/>
    <property type="project" value="TreeGrafter"/>
</dbReference>
<evidence type="ECO:0000313" key="4">
    <source>
        <dbReference type="EMBL" id="KIH53613.1"/>
    </source>
</evidence>
<dbReference type="Gene3D" id="3.30.60.20">
    <property type="match status" value="1"/>
</dbReference>